<dbReference type="InterPro" id="IPR025202">
    <property type="entry name" value="PLD-like_dom"/>
</dbReference>
<evidence type="ECO:0000256" key="6">
    <source>
        <dbReference type="ARBA" id="ARBA00022737"/>
    </source>
</evidence>
<evidence type="ECO:0000256" key="1">
    <source>
        <dbReference type="ARBA" id="ARBA00000798"/>
    </source>
</evidence>
<evidence type="ECO:0000313" key="11">
    <source>
        <dbReference type="EMBL" id="TSB02236.1"/>
    </source>
</evidence>
<reference evidence="11 12" key="1">
    <citation type="submission" date="2019-07" db="EMBL/GenBank/DDBJ databases">
        <authorList>
            <person name="Park M."/>
        </authorList>
    </citation>
    <scope>NUCLEOTIDE SEQUENCE [LARGE SCALE GENOMIC DNA]</scope>
    <source>
        <strain evidence="11 12">KCTC32445</strain>
    </source>
</reference>
<evidence type="ECO:0000313" key="12">
    <source>
        <dbReference type="Proteomes" id="UP000320160"/>
    </source>
</evidence>
<dbReference type="OrthoDB" id="8828485at2"/>
<proteinExistence type="predicted"/>
<dbReference type="PANTHER" id="PTHR18896:SF76">
    <property type="entry name" value="PHOSPHOLIPASE"/>
    <property type="match status" value="1"/>
</dbReference>
<dbReference type="GO" id="GO:0005576">
    <property type="term" value="C:extracellular region"/>
    <property type="evidence" value="ECO:0007669"/>
    <property type="project" value="UniProtKB-SubCell"/>
</dbReference>
<feature type="domain" description="PLD phosphodiesterase" evidence="10">
    <location>
        <begin position="343"/>
        <end position="370"/>
    </location>
</feature>
<dbReference type="RefSeq" id="WP_143777454.1">
    <property type="nucleotide sequence ID" value="NZ_VKKU01000002.1"/>
</dbReference>
<dbReference type="SUPFAM" id="SSF56024">
    <property type="entry name" value="Phospholipase D/nuclease"/>
    <property type="match status" value="2"/>
</dbReference>
<organism evidence="11 12">
    <name type="scientific">Sphingorhabdus contaminans</name>
    <dbReference type="NCBI Taxonomy" id="1343899"/>
    <lineage>
        <taxon>Bacteria</taxon>
        <taxon>Pseudomonadati</taxon>
        <taxon>Pseudomonadota</taxon>
        <taxon>Alphaproteobacteria</taxon>
        <taxon>Sphingomonadales</taxon>
        <taxon>Sphingomonadaceae</taxon>
        <taxon>Sphingorhabdus</taxon>
    </lineage>
</organism>
<dbReference type="AlphaFoldDB" id="A0A553WC16"/>
<dbReference type="Pfam" id="PF13091">
    <property type="entry name" value="PLDc_2"/>
    <property type="match status" value="1"/>
</dbReference>
<dbReference type="Proteomes" id="UP000320160">
    <property type="component" value="Unassembled WGS sequence"/>
</dbReference>
<dbReference type="InterPro" id="IPR001736">
    <property type="entry name" value="PLipase_D/transphosphatidylase"/>
</dbReference>
<dbReference type="EMBL" id="VKKU01000002">
    <property type="protein sequence ID" value="TSB02236.1"/>
    <property type="molecule type" value="Genomic_DNA"/>
</dbReference>
<evidence type="ECO:0000256" key="5">
    <source>
        <dbReference type="ARBA" id="ARBA00022525"/>
    </source>
</evidence>
<evidence type="ECO:0000256" key="4">
    <source>
        <dbReference type="ARBA" id="ARBA00018392"/>
    </source>
</evidence>
<dbReference type="PANTHER" id="PTHR18896">
    <property type="entry name" value="PHOSPHOLIPASE D"/>
    <property type="match status" value="1"/>
</dbReference>
<dbReference type="SMART" id="SM00155">
    <property type="entry name" value="PLDc"/>
    <property type="match status" value="2"/>
</dbReference>
<protein>
    <recommendedName>
        <fullName evidence="4">Phospholipase D</fullName>
    </recommendedName>
    <alternativeName>
        <fullName evidence="9">Choline phosphatase</fullName>
    </alternativeName>
</protein>
<dbReference type="GO" id="GO:0009395">
    <property type="term" value="P:phospholipid catabolic process"/>
    <property type="evidence" value="ECO:0007669"/>
    <property type="project" value="TreeGrafter"/>
</dbReference>
<keyword evidence="5" id="KW-0964">Secreted</keyword>
<comment type="subcellular location">
    <subcellularLocation>
        <location evidence="3">Secreted</location>
    </subcellularLocation>
</comment>
<comment type="catalytic activity">
    <reaction evidence="1">
        <text>a 1,2-diacyl-sn-glycero-3-phosphocholine + H2O = a 1,2-diacyl-sn-glycero-3-phosphate + choline + H(+)</text>
        <dbReference type="Rhea" id="RHEA:14445"/>
        <dbReference type="ChEBI" id="CHEBI:15354"/>
        <dbReference type="ChEBI" id="CHEBI:15377"/>
        <dbReference type="ChEBI" id="CHEBI:15378"/>
        <dbReference type="ChEBI" id="CHEBI:57643"/>
        <dbReference type="ChEBI" id="CHEBI:58608"/>
        <dbReference type="EC" id="3.1.4.4"/>
    </reaction>
</comment>
<name>A0A553WC16_9SPHN</name>
<evidence type="ECO:0000256" key="3">
    <source>
        <dbReference type="ARBA" id="ARBA00004613"/>
    </source>
</evidence>
<keyword evidence="8" id="KW-0443">Lipid metabolism</keyword>
<comment type="caution">
    <text evidence="11">The sequence shown here is derived from an EMBL/GenBank/DDBJ whole genome shotgun (WGS) entry which is preliminary data.</text>
</comment>
<sequence>MTPDMSESPSIWCHAKATRAHAVVDAAPYYEIIQAAMMNAKHRIMLIGWDFDTRIDLSRSRRKKGDPPKRLGDFILWLADRTPGLEIKLLKWNFGALKLVTRGSAMVDVAKWAMHKQIQFKLDSAHPVGCSHHQKIVVIDDKMAACGGIDMTADRWDTPEHIDSDPRRKRPNGKLYGPWHDTTMLVEGDAAAALAVLSRARWEVAGGDPMEPCPANAASPWPEFLEAEYQFVEVGIARTRAEYKGATEIREIQQLFLEQIARAKKFIYAENQYFASPKIADAIAKRMVEPDPPEIVLVNPETADGWLEQKAMDGARAQLLRAIGKHDPKDRFCIYVPHTKQGEPIYVHAKLMIVDDEILRIGSANMNNRSLGLDSECDIFIDTTRPGNASAGPTIRSMRASLLAEHCGLSEEKVLQLLEQGKTMRHIIDTAKGNGRRLVRLNIPELTDAEKVIAENAALDPESADQMFEPFSSPGLFSRVKRLRSPG</sequence>
<evidence type="ECO:0000256" key="7">
    <source>
        <dbReference type="ARBA" id="ARBA00022801"/>
    </source>
</evidence>
<gene>
    <name evidence="11" type="ORF">FOM92_14100</name>
</gene>
<keyword evidence="12" id="KW-1185">Reference proteome</keyword>
<dbReference type="InterPro" id="IPR015679">
    <property type="entry name" value="PLipase_D_fam"/>
</dbReference>
<evidence type="ECO:0000256" key="2">
    <source>
        <dbReference type="ARBA" id="ARBA00003145"/>
    </source>
</evidence>
<accession>A0A553WC16</accession>
<dbReference type="CDD" id="cd09140">
    <property type="entry name" value="PLDc_vPLD1_2_like_bac_1"/>
    <property type="match status" value="1"/>
</dbReference>
<dbReference type="PROSITE" id="PS50035">
    <property type="entry name" value="PLD"/>
    <property type="match status" value="2"/>
</dbReference>
<dbReference type="Gene3D" id="3.30.870.10">
    <property type="entry name" value="Endonuclease Chain A"/>
    <property type="match status" value="2"/>
</dbReference>
<comment type="function">
    <text evidence="2">Could be a virulence factor.</text>
</comment>
<keyword evidence="6" id="KW-0677">Repeat</keyword>
<evidence type="ECO:0000259" key="10">
    <source>
        <dbReference type="PROSITE" id="PS50035"/>
    </source>
</evidence>
<dbReference type="CDD" id="cd09143">
    <property type="entry name" value="PLDc_vPLD1_2_like_bac_2"/>
    <property type="match status" value="1"/>
</dbReference>
<dbReference type="GO" id="GO:0004630">
    <property type="term" value="F:phospholipase D activity"/>
    <property type="evidence" value="ECO:0007669"/>
    <property type="project" value="UniProtKB-EC"/>
</dbReference>
<keyword evidence="7" id="KW-0378">Hydrolase</keyword>
<evidence type="ECO:0000256" key="8">
    <source>
        <dbReference type="ARBA" id="ARBA00023098"/>
    </source>
</evidence>
<evidence type="ECO:0000256" key="9">
    <source>
        <dbReference type="ARBA" id="ARBA00029594"/>
    </source>
</evidence>
<feature type="domain" description="PLD phosphodiesterase" evidence="10">
    <location>
        <begin position="132"/>
        <end position="155"/>
    </location>
</feature>